<proteinExistence type="predicted"/>
<comment type="caution">
    <text evidence="1">The sequence shown here is derived from an EMBL/GenBank/DDBJ whole genome shotgun (WGS) entry which is preliminary data.</text>
</comment>
<keyword evidence="3" id="KW-1185">Reference proteome</keyword>
<organism evidence="1">
    <name type="scientific">Cladocopium goreaui</name>
    <dbReference type="NCBI Taxonomy" id="2562237"/>
    <lineage>
        <taxon>Eukaryota</taxon>
        <taxon>Sar</taxon>
        <taxon>Alveolata</taxon>
        <taxon>Dinophyceae</taxon>
        <taxon>Suessiales</taxon>
        <taxon>Symbiodiniaceae</taxon>
        <taxon>Cladocopium</taxon>
    </lineage>
</organism>
<dbReference type="EMBL" id="CAMXCT020003791">
    <property type="protein sequence ID" value="CAL1159661.1"/>
    <property type="molecule type" value="Genomic_DNA"/>
</dbReference>
<evidence type="ECO:0000313" key="3">
    <source>
        <dbReference type="Proteomes" id="UP001152797"/>
    </source>
</evidence>
<reference evidence="1" key="1">
    <citation type="submission" date="2022-10" db="EMBL/GenBank/DDBJ databases">
        <authorList>
            <person name="Chen Y."/>
            <person name="Dougan E. K."/>
            <person name="Chan C."/>
            <person name="Rhodes N."/>
            <person name="Thang M."/>
        </authorList>
    </citation>
    <scope>NUCLEOTIDE SEQUENCE</scope>
</reference>
<accession>A0A9P1DAR7</accession>
<evidence type="ECO:0000313" key="2">
    <source>
        <dbReference type="EMBL" id="CAL4793598.1"/>
    </source>
</evidence>
<dbReference type="EMBL" id="CAMXCT010003791">
    <property type="protein sequence ID" value="CAI4006286.1"/>
    <property type="molecule type" value="Genomic_DNA"/>
</dbReference>
<gene>
    <name evidence="1" type="ORF">C1SCF055_LOCUS31938</name>
</gene>
<name>A0A9P1DAR7_9DINO</name>
<dbReference type="EMBL" id="CAMXCT030003791">
    <property type="protein sequence ID" value="CAL4793598.1"/>
    <property type="molecule type" value="Genomic_DNA"/>
</dbReference>
<dbReference type="Proteomes" id="UP001152797">
    <property type="component" value="Unassembled WGS sequence"/>
</dbReference>
<sequence>MRSMHFQLLESVAIKARRSVAEASHKFCSRVAQEKSSGDLIVDNPHLSHSIAGWGGSPKLRPALHDHWPNMVQPIGHNKPCNLGAKLRTNCFHTSKYLQASEAISGQYIACITGSSFKGKLAGFL</sequence>
<dbReference type="AlphaFoldDB" id="A0A9P1DAR7"/>
<reference evidence="2 3" key="2">
    <citation type="submission" date="2024-05" db="EMBL/GenBank/DDBJ databases">
        <authorList>
            <person name="Chen Y."/>
            <person name="Shah S."/>
            <person name="Dougan E. K."/>
            <person name="Thang M."/>
            <person name="Chan C."/>
        </authorList>
    </citation>
    <scope>NUCLEOTIDE SEQUENCE [LARGE SCALE GENOMIC DNA]</scope>
</reference>
<evidence type="ECO:0000313" key="1">
    <source>
        <dbReference type="EMBL" id="CAI4006286.1"/>
    </source>
</evidence>
<protein>
    <submittedName>
        <fullName evidence="1">Uncharacterized protein</fullName>
    </submittedName>
</protein>